<proteinExistence type="predicted"/>
<keyword evidence="2" id="KW-1185">Reference proteome</keyword>
<gene>
    <name evidence="1" type="ORF">N1851_017041</name>
</gene>
<dbReference type="EMBL" id="JAOPHQ010003128">
    <property type="protein sequence ID" value="KAK0144588.1"/>
    <property type="molecule type" value="Genomic_DNA"/>
</dbReference>
<dbReference type="Proteomes" id="UP001174136">
    <property type="component" value="Unassembled WGS sequence"/>
</dbReference>
<sequence>MVKQQKMMTLPPLNIPTFSGDPLDYNVFVRAFEHGVESRTESSKDRLYFLEQFTTGQPKELIKICLHMKPDAGYHKAKQLLKEHFGND</sequence>
<organism evidence="1 2">
    <name type="scientific">Merluccius polli</name>
    <name type="common">Benguela hake</name>
    <name type="synonym">Merluccius cadenati</name>
    <dbReference type="NCBI Taxonomy" id="89951"/>
    <lineage>
        <taxon>Eukaryota</taxon>
        <taxon>Metazoa</taxon>
        <taxon>Chordata</taxon>
        <taxon>Craniata</taxon>
        <taxon>Vertebrata</taxon>
        <taxon>Euteleostomi</taxon>
        <taxon>Actinopterygii</taxon>
        <taxon>Neopterygii</taxon>
        <taxon>Teleostei</taxon>
        <taxon>Neoteleostei</taxon>
        <taxon>Acanthomorphata</taxon>
        <taxon>Zeiogadaria</taxon>
        <taxon>Gadariae</taxon>
        <taxon>Gadiformes</taxon>
        <taxon>Gadoidei</taxon>
        <taxon>Merlucciidae</taxon>
        <taxon>Merluccius</taxon>
    </lineage>
</organism>
<dbReference type="PANTHER" id="PTHR47331:SF3">
    <property type="match status" value="1"/>
</dbReference>
<name>A0AA47P1M5_MERPO</name>
<dbReference type="AlphaFoldDB" id="A0AA47P1M5"/>
<evidence type="ECO:0000313" key="1">
    <source>
        <dbReference type="EMBL" id="KAK0144588.1"/>
    </source>
</evidence>
<evidence type="ECO:0000313" key="2">
    <source>
        <dbReference type="Proteomes" id="UP001174136"/>
    </source>
</evidence>
<reference evidence="1" key="1">
    <citation type="journal article" date="2023" name="Front. Mar. Sci.">
        <title>A new Merluccius polli reference genome to investigate the effects of global change in West African waters.</title>
        <authorList>
            <person name="Mateo J.L."/>
            <person name="Blanco-Fernandez C."/>
            <person name="Garcia-Vazquez E."/>
            <person name="Machado-Schiaffino G."/>
        </authorList>
    </citation>
    <scope>NUCLEOTIDE SEQUENCE</scope>
    <source>
        <strain evidence="1">C29</strain>
        <tissue evidence="1">Fin</tissue>
    </source>
</reference>
<protein>
    <submittedName>
        <fullName evidence="1">Uncharacterized protein</fullName>
    </submittedName>
</protein>
<dbReference type="PANTHER" id="PTHR47331">
    <property type="entry name" value="PHD-TYPE DOMAIN-CONTAINING PROTEIN"/>
    <property type="match status" value="1"/>
</dbReference>
<accession>A0AA47P1M5</accession>
<comment type="caution">
    <text evidence="1">The sequence shown here is derived from an EMBL/GenBank/DDBJ whole genome shotgun (WGS) entry which is preliminary data.</text>
</comment>